<feature type="region of interest" description="Disordered" evidence="1">
    <location>
        <begin position="485"/>
        <end position="589"/>
    </location>
</feature>
<evidence type="ECO:0000313" key="2">
    <source>
        <dbReference type="EMBL" id="KAI2668520.1"/>
    </source>
</evidence>
<gene>
    <name evidence="2" type="ORF">H4Q32_005255</name>
</gene>
<accession>A0ABQ8N0M7</accession>
<dbReference type="Proteomes" id="UP000830375">
    <property type="component" value="Unassembled WGS sequence"/>
</dbReference>
<sequence length="606" mass="65393">MTANGTDPLQRPQEQDMSSAQTLIASITCWHDLSQSSCRRIWMKRITGFLTDPVTNLAGDRQSAHHRMSLSYIHITLTVSPHPGLHSPSAIALITCVQSETLFKPRTSVLLSPICKWIRSPLVYSATQGSSNFSSGHRPGMDTTRQLLALEQGTRSLEGYIQEYLALAYYSDLPDCMLKDFFCEGINQPLKSRLLREGPRSSLAAFMDYALLCVGSSFTVGVADEEHLMCSRTEGWATTCAPTLMEPANHSMEMEKRQIAISSSSERDKDTLPKDTPYSEFKSHRGKTQQKHPGRQQQINLHSESPACKGQTITDLHKSSQAIADHREPSQAPADLYELSQVTAGRSETSHGPSVRPGSSHVPSDRPESSHVPSDRPESSHASSVCPESGHVLSDRLQPCHVSSDTPRSRPVMMASVLDPPLVSVRAANISVAPAPTNPIIKEVLPPAAALPLMAVAIWCVWAAHCAPKVTSVHKSTPEVTSVHKSAPEVTSVRESTPEVLSDLKSAPEVPSDLKSAPEVPSDLKSAPEVSSAHKSATEVSSAHKSATEVSSAHKSATEVSSVPEISSVLQSAPEVSSDHKSAPEVSSDHEWGYVTNLAGAQPSFG</sequence>
<keyword evidence="3" id="KW-1185">Reference proteome</keyword>
<organism evidence="2 3">
    <name type="scientific">Labeo rohita</name>
    <name type="common">Indian major carp</name>
    <name type="synonym">Cyprinus rohita</name>
    <dbReference type="NCBI Taxonomy" id="84645"/>
    <lineage>
        <taxon>Eukaryota</taxon>
        <taxon>Metazoa</taxon>
        <taxon>Chordata</taxon>
        <taxon>Craniata</taxon>
        <taxon>Vertebrata</taxon>
        <taxon>Euteleostomi</taxon>
        <taxon>Actinopterygii</taxon>
        <taxon>Neopterygii</taxon>
        <taxon>Teleostei</taxon>
        <taxon>Ostariophysi</taxon>
        <taxon>Cypriniformes</taxon>
        <taxon>Cyprinidae</taxon>
        <taxon>Labeoninae</taxon>
        <taxon>Labeonini</taxon>
        <taxon>Labeo</taxon>
    </lineage>
</organism>
<feature type="compositionally biased region" description="Basic and acidic residues" evidence="1">
    <location>
        <begin position="363"/>
        <end position="379"/>
    </location>
</feature>
<feature type="compositionally biased region" description="Polar residues" evidence="1">
    <location>
        <begin position="533"/>
        <end position="575"/>
    </location>
</feature>
<evidence type="ECO:0000313" key="3">
    <source>
        <dbReference type="Proteomes" id="UP000830375"/>
    </source>
</evidence>
<feature type="region of interest" description="Disordered" evidence="1">
    <location>
        <begin position="344"/>
        <end position="391"/>
    </location>
</feature>
<feature type="compositionally biased region" description="Basic residues" evidence="1">
    <location>
        <begin position="284"/>
        <end position="294"/>
    </location>
</feature>
<reference evidence="2 3" key="1">
    <citation type="submission" date="2022-01" db="EMBL/GenBank/DDBJ databases">
        <title>A high-quality chromosome-level genome assembly of rohu carp, Labeo rohita.</title>
        <authorList>
            <person name="Arick M.A. II"/>
            <person name="Hsu C.-Y."/>
            <person name="Magbanua Z."/>
            <person name="Pechanova O."/>
            <person name="Grover C."/>
            <person name="Miller E."/>
            <person name="Thrash A."/>
            <person name="Ezzel L."/>
            <person name="Alam S."/>
            <person name="Benzie J."/>
            <person name="Hamilton M."/>
            <person name="Karsi A."/>
            <person name="Lawrence M.L."/>
            <person name="Peterson D.G."/>
        </authorList>
    </citation>
    <scope>NUCLEOTIDE SEQUENCE [LARGE SCALE GENOMIC DNA]</scope>
    <source>
        <strain evidence="3">BAU-BD-2019</strain>
        <tissue evidence="2">Blood</tissue>
    </source>
</reference>
<comment type="caution">
    <text evidence="2">The sequence shown here is derived from an EMBL/GenBank/DDBJ whole genome shotgun (WGS) entry which is preliminary data.</text>
</comment>
<proteinExistence type="predicted"/>
<feature type="compositionally biased region" description="Basic and acidic residues" evidence="1">
    <location>
        <begin position="577"/>
        <end position="589"/>
    </location>
</feature>
<protein>
    <submittedName>
        <fullName evidence="2">Foot protein 1 variant 1</fullName>
    </submittedName>
</protein>
<feature type="region of interest" description="Disordered" evidence="1">
    <location>
        <begin position="247"/>
        <end position="308"/>
    </location>
</feature>
<evidence type="ECO:0000256" key="1">
    <source>
        <dbReference type="SAM" id="MobiDB-lite"/>
    </source>
</evidence>
<dbReference type="EMBL" id="JACTAM010000001">
    <property type="protein sequence ID" value="KAI2668520.1"/>
    <property type="molecule type" value="Genomic_DNA"/>
</dbReference>
<name>A0ABQ8N0M7_LABRO</name>